<reference evidence="3" key="1">
    <citation type="journal article" date="2023" name="G3 (Bethesda)">
        <title>A reference genome for the long-term kleptoplast-retaining sea slug Elysia crispata morphotype clarki.</title>
        <authorList>
            <person name="Eastman K.E."/>
            <person name="Pendleton A.L."/>
            <person name="Shaikh M.A."/>
            <person name="Suttiyut T."/>
            <person name="Ogas R."/>
            <person name="Tomko P."/>
            <person name="Gavelis G."/>
            <person name="Widhalm J.R."/>
            <person name="Wisecaver J.H."/>
        </authorList>
    </citation>
    <scope>NUCLEOTIDE SEQUENCE</scope>
    <source>
        <strain evidence="3">ECLA1</strain>
    </source>
</reference>
<comment type="caution">
    <text evidence="3">The sequence shown here is derived from an EMBL/GenBank/DDBJ whole genome shotgun (WGS) entry which is preliminary data.</text>
</comment>
<dbReference type="InterPro" id="IPR050344">
    <property type="entry name" value="Peptidase_M1_aminopeptidases"/>
</dbReference>
<dbReference type="GO" id="GO:0006508">
    <property type="term" value="P:proteolysis"/>
    <property type="evidence" value="ECO:0007669"/>
    <property type="project" value="TreeGrafter"/>
</dbReference>
<dbReference type="GO" id="GO:0005737">
    <property type="term" value="C:cytoplasm"/>
    <property type="evidence" value="ECO:0007669"/>
    <property type="project" value="TreeGrafter"/>
</dbReference>
<dbReference type="EMBL" id="JAWDGP010005534">
    <property type="protein sequence ID" value="KAK3756221.1"/>
    <property type="molecule type" value="Genomic_DNA"/>
</dbReference>
<gene>
    <name evidence="3" type="ORF">RRG08_006186</name>
</gene>
<dbReference type="GO" id="GO:0016020">
    <property type="term" value="C:membrane"/>
    <property type="evidence" value="ECO:0007669"/>
    <property type="project" value="TreeGrafter"/>
</dbReference>
<comment type="similarity">
    <text evidence="1">Belongs to the peptidase M1 family.</text>
</comment>
<dbReference type="AlphaFoldDB" id="A0AAE0YTI4"/>
<dbReference type="GO" id="GO:0005615">
    <property type="term" value="C:extracellular space"/>
    <property type="evidence" value="ECO:0007669"/>
    <property type="project" value="TreeGrafter"/>
</dbReference>
<proteinExistence type="inferred from homology"/>
<dbReference type="Proteomes" id="UP001283361">
    <property type="component" value="Unassembled WGS sequence"/>
</dbReference>
<sequence>MYREWFYSKGYPLITLTRNGSLVQYSIRRFYNNMRWMPMNETFRRGHWRIHLTYSTSADPSGNSSTWLDKMEGTFDLDASSSNVTWIKGKVEPFALYRVHYDNHGWQVLSDLLHANHLVLPASQRKSLINDAFALAKAGLISYPFLLNMTRYVKNETDQSVRAEVARGLTAIRNDLDGTIRFTKDAPLKMVDHRKLVDDYLGSLKLEPHKGNQCACLRPNKSVKSLYKKWLANPETSIPADKLSDVYAFGVVEGKRKHWDMLFHRSTQTTQMTNKLVMQSMLACTSDMTQLVRLANYCMNSTKIPLTYVHAILENMVCTKGGRIVAFRFLRQHWESLLKMLVVNYFFS</sequence>
<accession>A0AAE0YTI4</accession>
<dbReference type="PANTHER" id="PTHR11533">
    <property type="entry name" value="PROTEASE M1 ZINC METALLOPROTEASE"/>
    <property type="match status" value="1"/>
</dbReference>
<dbReference type="GO" id="GO:0070006">
    <property type="term" value="F:metalloaminopeptidase activity"/>
    <property type="evidence" value="ECO:0007669"/>
    <property type="project" value="TreeGrafter"/>
</dbReference>
<evidence type="ECO:0000259" key="2">
    <source>
        <dbReference type="Pfam" id="PF11838"/>
    </source>
</evidence>
<feature type="domain" description="ERAP1-like C-terminal" evidence="2">
    <location>
        <begin position="222"/>
        <end position="341"/>
    </location>
</feature>
<keyword evidence="4" id="KW-1185">Reference proteome</keyword>
<dbReference type="Pfam" id="PF11838">
    <property type="entry name" value="ERAP1_C"/>
    <property type="match status" value="2"/>
</dbReference>
<dbReference type="PANTHER" id="PTHR11533:SF299">
    <property type="entry name" value="AMINOPEPTIDASE"/>
    <property type="match status" value="1"/>
</dbReference>
<dbReference type="InterPro" id="IPR024571">
    <property type="entry name" value="ERAP1-like_C_dom"/>
</dbReference>
<dbReference type="GO" id="GO:0043171">
    <property type="term" value="P:peptide catabolic process"/>
    <property type="evidence" value="ECO:0007669"/>
    <property type="project" value="TreeGrafter"/>
</dbReference>
<name>A0AAE0YTI4_9GAST</name>
<organism evidence="3 4">
    <name type="scientific">Elysia crispata</name>
    <name type="common">lettuce slug</name>
    <dbReference type="NCBI Taxonomy" id="231223"/>
    <lineage>
        <taxon>Eukaryota</taxon>
        <taxon>Metazoa</taxon>
        <taxon>Spiralia</taxon>
        <taxon>Lophotrochozoa</taxon>
        <taxon>Mollusca</taxon>
        <taxon>Gastropoda</taxon>
        <taxon>Heterobranchia</taxon>
        <taxon>Euthyneura</taxon>
        <taxon>Panpulmonata</taxon>
        <taxon>Sacoglossa</taxon>
        <taxon>Placobranchoidea</taxon>
        <taxon>Plakobranchidae</taxon>
        <taxon>Elysia</taxon>
    </lineage>
</organism>
<evidence type="ECO:0000313" key="3">
    <source>
        <dbReference type="EMBL" id="KAK3756221.1"/>
    </source>
</evidence>
<evidence type="ECO:0000313" key="4">
    <source>
        <dbReference type="Proteomes" id="UP001283361"/>
    </source>
</evidence>
<evidence type="ECO:0000256" key="1">
    <source>
        <dbReference type="ARBA" id="ARBA00010136"/>
    </source>
</evidence>
<feature type="domain" description="ERAP1-like C-terminal" evidence="2">
    <location>
        <begin position="95"/>
        <end position="177"/>
    </location>
</feature>
<dbReference type="Gene3D" id="1.25.50.20">
    <property type="match status" value="1"/>
</dbReference>
<protein>
    <recommendedName>
        <fullName evidence="2">ERAP1-like C-terminal domain-containing protein</fullName>
    </recommendedName>
</protein>
<dbReference type="GO" id="GO:0008270">
    <property type="term" value="F:zinc ion binding"/>
    <property type="evidence" value="ECO:0007669"/>
    <property type="project" value="TreeGrafter"/>
</dbReference>
<dbReference type="GO" id="GO:0042277">
    <property type="term" value="F:peptide binding"/>
    <property type="evidence" value="ECO:0007669"/>
    <property type="project" value="TreeGrafter"/>
</dbReference>
<dbReference type="Gene3D" id="2.60.40.1910">
    <property type="match status" value="1"/>
</dbReference>